<name>A0A8S4RZL4_9NEOP</name>
<sequence>MIYFCQRTWNHWDHTKKLPRIIQRLFNSIIHQGKTPEAWYTSVVVLLFQKGDNNMLKNSRPISLLSHVYQLFLRVIPNHPVNRFDNFQPPEQASFRKGFSIIDYLHTLRQARPKNITVHFF</sequence>
<dbReference type="EMBL" id="CAKXAJ010025826">
    <property type="protein sequence ID" value="CAH2244449.1"/>
    <property type="molecule type" value="Genomic_DNA"/>
</dbReference>
<evidence type="ECO:0000313" key="2">
    <source>
        <dbReference type="Proteomes" id="UP000838756"/>
    </source>
</evidence>
<reference evidence="1" key="1">
    <citation type="submission" date="2022-03" db="EMBL/GenBank/DDBJ databases">
        <authorList>
            <person name="Lindestad O."/>
        </authorList>
    </citation>
    <scope>NUCLEOTIDE SEQUENCE</scope>
</reference>
<organism evidence="1 2">
    <name type="scientific">Pararge aegeria aegeria</name>
    <dbReference type="NCBI Taxonomy" id="348720"/>
    <lineage>
        <taxon>Eukaryota</taxon>
        <taxon>Metazoa</taxon>
        <taxon>Ecdysozoa</taxon>
        <taxon>Arthropoda</taxon>
        <taxon>Hexapoda</taxon>
        <taxon>Insecta</taxon>
        <taxon>Pterygota</taxon>
        <taxon>Neoptera</taxon>
        <taxon>Endopterygota</taxon>
        <taxon>Lepidoptera</taxon>
        <taxon>Glossata</taxon>
        <taxon>Ditrysia</taxon>
        <taxon>Papilionoidea</taxon>
        <taxon>Nymphalidae</taxon>
        <taxon>Satyrinae</taxon>
        <taxon>Satyrini</taxon>
        <taxon>Parargina</taxon>
        <taxon>Pararge</taxon>
    </lineage>
</organism>
<keyword evidence="2" id="KW-1185">Reference proteome</keyword>
<proteinExistence type="predicted"/>
<evidence type="ECO:0000313" key="1">
    <source>
        <dbReference type="EMBL" id="CAH2244449.1"/>
    </source>
</evidence>
<comment type="caution">
    <text evidence="1">The sequence shown here is derived from an EMBL/GenBank/DDBJ whole genome shotgun (WGS) entry which is preliminary data.</text>
</comment>
<protein>
    <submittedName>
        <fullName evidence="1">Jg1513 protein</fullName>
    </submittedName>
</protein>
<dbReference type="OrthoDB" id="407509at2759"/>
<gene>
    <name evidence="1" type="primary">jg1513</name>
    <name evidence="1" type="ORF">PAEG_LOCUS20393</name>
</gene>
<accession>A0A8S4RZL4</accession>
<dbReference type="PANTHER" id="PTHR19446">
    <property type="entry name" value="REVERSE TRANSCRIPTASES"/>
    <property type="match status" value="1"/>
</dbReference>
<dbReference type="AlphaFoldDB" id="A0A8S4RZL4"/>
<dbReference type="Proteomes" id="UP000838756">
    <property type="component" value="Unassembled WGS sequence"/>
</dbReference>